<dbReference type="Pfam" id="PF00512">
    <property type="entry name" value="HisKA"/>
    <property type="match status" value="1"/>
</dbReference>
<dbReference type="InterPro" id="IPR036890">
    <property type="entry name" value="HATPase_C_sf"/>
</dbReference>
<keyword evidence="4" id="KW-0597">Phosphoprotein</keyword>
<evidence type="ECO:0000256" key="5">
    <source>
        <dbReference type="ARBA" id="ARBA00022679"/>
    </source>
</evidence>
<dbReference type="RefSeq" id="WP_080613797.1">
    <property type="nucleotide sequence ID" value="NZ_CP020452.2"/>
</dbReference>
<dbReference type="InterPro" id="IPR005467">
    <property type="entry name" value="His_kinase_dom"/>
</dbReference>
<dbReference type="SUPFAM" id="SSF47384">
    <property type="entry name" value="Homodimeric domain of signal transducing histidine kinase"/>
    <property type="match status" value="1"/>
</dbReference>
<feature type="domain" description="Histidine kinase" evidence="14">
    <location>
        <begin position="242"/>
        <end position="447"/>
    </location>
</feature>
<evidence type="ECO:0000256" key="1">
    <source>
        <dbReference type="ARBA" id="ARBA00000085"/>
    </source>
</evidence>
<dbReference type="PANTHER" id="PTHR45436">
    <property type="entry name" value="SENSOR HISTIDINE KINASE YKOH"/>
    <property type="match status" value="1"/>
</dbReference>
<dbReference type="PROSITE" id="PS50109">
    <property type="entry name" value="HIS_KIN"/>
    <property type="match status" value="1"/>
</dbReference>
<evidence type="ECO:0000256" key="2">
    <source>
        <dbReference type="ARBA" id="ARBA00004141"/>
    </source>
</evidence>
<name>A0ABM6JBF3_NEIMU</name>
<dbReference type="InterPro" id="IPR003594">
    <property type="entry name" value="HATPase_dom"/>
</dbReference>
<keyword evidence="5" id="KW-0808">Transferase</keyword>
<dbReference type="InterPro" id="IPR004358">
    <property type="entry name" value="Sig_transdc_His_kin-like_C"/>
</dbReference>
<protein>
    <recommendedName>
        <fullName evidence="3">histidine kinase</fullName>
        <ecNumber evidence="3">2.7.13.3</ecNumber>
    </recommendedName>
</protein>
<evidence type="ECO:0000256" key="3">
    <source>
        <dbReference type="ARBA" id="ARBA00012438"/>
    </source>
</evidence>
<dbReference type="EC" id="2.7.13.3" evidence="3"/>
<gene>
    <name evidence="16" type="ORF">A6J88_06280</name>
</gene>
<sequence>MFKKLPPETSIRKRLILYIGSGLLLAWFATNAVSLAMALHELNESADSQMSDLAQSLPYIEPEKAVLLPKVKKSLGKGHTGFAEDKQNGISVWNADGRLLLSDKRGKEIPFRKISGFTDIGKPWQEKSLRVIYYHDGKTGQTVAVAQPWRNRLEILWNIVWAHLAASLLVLPLMVLLLHLAVKRSIYPLKELASELSERRADNLVPVSRAVPQETQTLVDALNRLFARVQTSIEREQRFTSDAAHELRSPLAALKVQTEVLALSDTAEQPYHLQQIQQSLNRAEHLINQLLTLVRLDPEQGLKNTTPINWESLSSQVLQNTNLSAREKRIRLKREFLAKPPLLQGDDALLQLMLRNLLDNAVRYSPENSEVGLYFHADRIEVRDQGTGIAPEHLSRIKERFYRPAGQNAQGSGLGLSIAEHIAKLHGLTLKLENRDGEGLSAWLERA</sequence>
<keyword evidence="10 13" id="KW-1133">Transmembrane helix</keyword>
<evidence type="ECO:0000256" key="9">
    <source>
        <dbReference type="ARBA" id="ARBA00022840"/>
    </source>
</evidence>
<feature type="domain" description="HAMP" evidence="15">
    <location>
        <begin position="183"/>
        <end position="234"/>
    </location>
</feature>
<dbReference type="Gene3D" id="1.10.287.130">
    <property type="match status" value="1"/>
</dbReference>
<evidence type="ECO:0000256" key="11">
    <source>
        <dbReference type="ARBA" id="ARBA00023012"/>
    </source>
</evidence>
<dbReference type="InterPro" id="IPR050428">
    <property type="entry name" value="TCS_sensor_his_kinase"/>
</dbReference>
<evidence type="ECO:0000313" key="16">
    <source>
        <dbReference type="EMBL" id="ARC50885.1"/>
    </source>
</evidence>
<accession>A0ABM6JBF3</accession>
<evidence type="ECO:0000256" key="4">
    <source>
        <dbReference type="ARBA" id="ARBA00022553"/>
    </source>
</evidence>
<keyword evidence="11" id="KW-0902">Two-component regulatory system</keyword>
<comment type="catalytic activity">
    <reaction evidence="1">
        <text>ATP + protein L-histidine = ADP + protein N-phospho-L-histidine.</text>
        <dbReference type="EC" id="2.7.13.3"/>
    </reaction>
</comment>
<evidence type="ECO:0000313" key="17">
    <source>
        <dbReference type="Proteomes" id="UP000191272"/>
    </source>
</evidence>
<dbReference type="InterPro" id="IPR003660">
    <property type="entry name" value="HAMP_dom"/>
</dbReference>
<evidence type="ECO:0000256" key="12">
    <source>
        <dbReference type="ARBA" id="ARBA00023136"/>
    </source>
</evidence>
<evidence type="ECO:0000259" key="14">
    <source>
        <dbReference type="PROSITE" id="PS50109"/>
    </source>
</evidence>
<evidence type="ECO:0000256" key="13">
    <source>
        <dbReference type="SAM" id="Phobius"/>
    </source>
</evidence>
<reference evidence="17" key="1">
    <citation type="submission" date="2017-03" db="EMBL/GenBank/DDBJ databases">
        <title>FDA dAtabase for Regulatory Grade micrObial Sequences (FDA-ARGOS): Supporting development and validation of Infectious Disease Dx tests.</title>
        <authorList>
            <person name="Campos J."/>
            <person name="Goldberg B."/>
            <person name="Tallon L."/>
            <person name="Sadzewicz L."/>
            <person name="Sengamalay N."/>
            <person name="Ott S."/>
            <person name="Godinez A."/>
            <person name="Nagaraj S."/>
            <person name="Vyas G."/>
            <person name="Aluvathingal J."/>
            <person name="Nadendla S."/>
            <person name="Geyer C."/>
            <person name="Nandy P."/>
            <person name="Hobson J."/>
            <person name="Sichtig H."/>
        </authorList>
    </citation>
    <scope>NUCLEOTIDE SEQUENCE [LARGE SCALE GENOMIC DNA]</scope>
    <source>
        <strain evidence="17">FDAARGOS_260</strain>
    </source>
</reference>
<keyword evidence="8 16" id="KW-0418">Kinase</keyword>
<dbReference type="InterPro" id="IPR003661">
    <property type="entry name" value="HisK_dim/P_dom"/>
</dbReference>
<organism evidence="16 17">
    <name type="scientific">Neisseria mucosa</name>
    <dbReference type="NCBI Taxonomy" id="488"/>
    <lineage>
        <taxon>Bacteria</taxon>
        <taxon>Pseudomonadati</taxon>
        <taxon>Pseudomonadota</taxon>
        <taxon>Betaproteobacteria</taxon>
        <taxon>Neisseriales</taxon>
        <taxon>Neisseriaceae</taxon>
        <taxon>Neisseria</taxon>
    </lineage>
</organism>
<evidence type="ECO:0000259" key="15">
    <source>
        <dbReference type="PROSITE" id="PS50885"/>
    </source>
</evidence>
<keyword evidence="17" id="KW-1185">Reference proteome</keyword>
<keyword evidence="9" id="KW-0067">ATP-binding</keyword>
<dbReference type="GO" id="GO:0016301">
    <property type="term" value="F:kinase activity"/>
    <property type="evidence" value="ECO:0007669"/>
    <property type="project" value="UniProtKB-KW"/>
</dbReference>
<evidence type="ECO:0000256" key="10">
    <source>
        <dbReference type="ARBA" id="ARBA00022989"/>
    </source>
</evidence>
<dbReference type="PANTHER" id="PTHR45436:SF14">
    <property type="entry name" value="SENSOR PROTEIN QSEC"/>
    <property type="match status" value="1"/>
</dbReference>
<dbReference type="SMART" id="SM00388">
    <property type="entry name" value="HisKA"/>
    <property type="match status" value="1"/>
</dbReference>
<dbReference type="PROSITE" id="PS50885">
    <property type="entry name" value="HAMP"/>
    <property type="match status" value="1"/>
</dbReference>
<evidence type="ECO:0000256" key="7">
    <source>
        <dbReference type="ARBA" id="ARBA00022741"/>
    </source>
</evidence>
<feature type="transmembrane region" description="Helical" evidence="13">
    <location>
        <begin position="160"/>
        <end position="182"/>
    </location>
</feature>
<dbReference type="EMBL" id="CP020452">
    <property type="protein sequence ID" value="ARC50885.1"/>
    <property type="molecule type" value="Genomic_DNA"/>
</dbReference>
<keyword evidence="7" id="KW-0547">Nucleotide-binding</keyword>
<evidence type="ECO:0000256" key="8">
    <source>
        <dbReference type="ARBA" id="ARBA00022777"/>
    </source>
</evidence>
<dbReference type="Gene3D" id="3.30.565.10">
    <property type="entry name" value="Histidine kinase-like ATPase, C-terminal domain"/>
    <property type="match status" value="1"/>
</dbReference>
<comment type="subcellular location">
    <subcellularLocation>
        <location evidence="2">Membrane</location>
        <topology evidence="2">Multi-pass membrane protein</topology>
    </subcellularLocation>
</comment>
<proteinExistence type="predicted"/>
<keyword evidence="12 13" id="KW-0472">Membrane</keyword>
<keyword evidence="6 13" id="KW-0812">Transmembrane</keyword>
<dbReference type="CDD" id="cd00082">
    <property type="entry name" value="HisKA"/>
    <property type="match status" value="1"/>
</dbReference>
<dbReference type="Pfam" id="PF02518">
    <property type="entry name" value="HATPase_c"/>
    <property type="match status" value="1"/>
</dbReference>
<dbReference type="PRINTS" id="PR00344">
    <property type="entry name" value="BCTRLSENSOR"/>
</dbReference>
<evidence type="ECO:0000256" key="6">
    <source>
        <dbReference type="ARBA" id="ARBA00022692"/>
    </source>
</evidence>
<dbReference type="SUPFAM" id="SSF55874">
    <property type="entry name" value="ATPase domain of HSP90 chaperone/DNA topoisomerase II/histidine kinase"/>
    <property type="match status" value="1"/>
</dbReference>
<dbReference type="InterPro" id="IPR036097">
    <property type="entry name" value="HisK_dim/P_sf"/>
</dbReference>
<dbReference type="Proteomes" id="UP000191272">
    <property type="component" value="Chromosome"/>
</dbReference>
<dbReference type="SMART" id="SM00387">
    <property type="entry name" value="HATPase_c"/>
    <property type="match status" value="1"/>
</dbReference>